<comment type="cofactor">
    <cofactor evidence="1">
        <name>Mg(2+)</name>
        <dbReference type="ChEBI" id="CHEBI:18420"/>
    </cofactor>
</comment>
<dbReference type="GO" id="GO:1902201">
    <property type="term" value="P:negative regulation of bacterial-type flagellum-dependent cell motility"/>
    <property type="evidence" value="ECO:0007669"/>
    <property type="project" value="TreeGrafter"/>
</dbReference>
<feature type="transmembrane region" description="Helical" evidence="4">
    <location>
        <begin position="96"/>
        <end position="115"/>
    </location>
</feature>
<dbReference type="InterPro" id="IPR043128">
    <property type="entry name" value="Rev_trsase/Diguanyl_cyclase"/>
</dbReference>
<dbReference type="InterPro" id="IPR029787">
    <property type="entry name" value="Nucleotide_cyclase"/>
</dbReference>
<dbReference type="SMART" id="SM00267">
    <property type="entry name" value="GGDEF"/>
    <property type="match status" value="1"/>
</dbReference>
<dbReference type="NCBIfam" id="TIGR00254">
    <property type="entry name" value="GGDEF"/>
    <property type="match status" value="1"/>
</dbReference>
<dbReference type="Pfam" id="PF00990">
    <property type="entry name" value="GGDEF"/>
    <property type="match status" value="1"/>
</dbReference>
<dbReference type="AlphaFoldDB" id="A0AAP9KD73"/>
<dbReference type="EMBL" id="CP045860">
    <property type="protein sequence ID" value="QGH50499.1"/>
    <property type="molecule type" value="Genomic_DNA"/>
</dbReference>
<comment type="catalytic activity">
    <reaction evidence="3">
        <text>2 GTP = 3',3'-c-di-GMP + 2 diphosphate</text>
        <dbReference type="Rhea" id="RHEA:24898"/>
        <dbReference type="ChEBI" id="CHEBI:33019"/>
        <dbReference type="ChEBI" id="CHEBI:37565"/>
        <dbReference type="ChEBI" id="CHEBI:58805"/>
        <dbReference type="EC" id="2.7.7.65"/>
    </reaction>
</comment>
<feature type="transmembrane region" description="Helical" evidence="4">
    <location>
        <begin position="68"/>
        <end position="89"/>
    </location>
</feature>
<evidence type="ECO:0000313" key="9">
    <source>
        <dbReference type="Proteomes" id="UP000390336"/>
    </source>
</evidence>
<keyword evidence="4" id="KW-0472">Membrane</keyword>
<gene>
    <name evidence="7" type="ORF">APZ19_25880</name>
    <name evidence="6" type="ORF">D0812_18100</name>
</gene>
<evidence type="ECO:0000256" key="1">
    <source>
        <dbReference type="ARBA" id="ARBA00001946"/>
    </source>
</evidence>
<dbReference type="GO" id="GO:0052621">
    <property type="term" value="F:diguanylate cyclase activity"/>
    <property type="evidence" value="ECO:0007669"/>
    <property type="project" value="UniProtKB-EC"/>
</dbReference>
<keyword evidence="8" id="KW-1185">Reference proteome</keyword>
<reference evidence="7" key="3">
    <citation type="submission" date="2019-11" db="EMBL/GenBank/DDBJ databases">
        <title>Complete genome sequence of Vibrio owensii SH-14 isolated from shrimp with acute hepatopancreatic necrosis diease.</title>
        <authorList>
            <person name="Liang X."/>
            <person name="Wang Y."/>
        </authorList>
    </citation>
    <scope>NUCLEOTIDE SEQUENCE</scope>
    <source>
        <strain evidence="7">SH14</strain>
    </source>
</reference>
<evidence type="ECO:0000313" key="6">
    <source>
        <dbReference type="EMBL" id="AYO16333.1"/>
    </source>
</evidence>
<evidence type="ECO:0000256" key="3">
    <source>
        <dbReference type="ARBA" id="ARBA00034247"/>
    </source>
</evidence>
<accession>A0AAP9KD73</accession>
<feature type="transmembrane region" description="Helical" evidence="4">
    <location>
        <begin position="121"/>
        <end position="144"/>
    </location>
</feature>
<feature type="domain" description="GGDEF" evidence="5">
    <location>
        <begin position="256"/>
        <end position="387"/>
    </location>
</feature>
<evidence type="ECO:0000313" key="7">
    <source>
        <dbReference type="EMBL" id="QGH50499.1"/>
    </source>
</evidence>
<evidence type="ECO:0000256" key="4">
    <source>
        <dbReference type="SAM" id="Phobius"/>
    </source>
</evidence>
<dbReference type="PANTHER" id="PTHR45138">
    <property type="entry name" value="REGULATORY COMPONENTS OF SENSORY TRANSDUCTION SYSTEM"/>
    <property type="match status" value="1"/>
</dbReference>
<dbReference type="InterPro" id="IPR050469">
    <property type="entry name" value="Diguanylate_Cyclase"/>
</dbReference>
<reference evidence="7 9" key="1">
    <citation type="journal article" date="2015" name="Genome Announc.">
        <title>Draft Genome Sequence of Vibrio owensii Strain SH-14, Which Causes Shrimp Acute Hepatopancreatic Necrosis Disease.</title>
        <authorList>
            <person name="Liu L."/>
            <person name="Xiao J."/>
            <person name="Xia X."/>
            <person name="Pan Y."/>
            <person name="Yan S."/>
            <person name="Wang Y."/>
        </authorList>
    </citation>
    <scope>NUCLEOTIDE SEQUENCE [LARGE SCALE GENOMIC DNA]</scope>
    <source>
        <strain evidence="7 9">SH14</strain>
    </source>
</reference>
<dbReference type="CDD" id="cd01949">
    <property type="entry name" value="GGDEF"/>
    <property type="match status" value="1"/>
</dbReference>
<keyword evidence="4" id="KW-1133">Transmembrane helix</keyword>
<feature type="transmembrane region" description="Helical" evidence="4">
    <location>
        <begin position="12"/>
        <end position="29"/>
    </location>
</feature>
<dbReference type="Proteomes" id="UP000390336">
    <property type="component" value="Chromosome 2"/>
</dbReference>
<feature type="transmembrane region" description="Helical" evidence="4">
    <location>
        <begin position="36"/>
        <end position="56"/>
    </location>
</feature>
<dbReference type="PROSITE" id="PS50887">
    <property type="entry name" value="GGDEF"/>
    <property type="match status" value="1"/>
</dbReference>
<sequence length="401" mass="44868">MDNFSLDIRTLNFIIILFSCIYSVGLLFTQYQQRKIPGLTCFAISLLFIGGGPLLLSFRDSASDWLTVVASNTTLLIGFLLTLYGVCIFRAFTLRSAYCFTAVLPIVVALTYYFTFHVPSIRIRILVISVYLSAVTLASGWAMMKGDNQDDKWPMIGMAASLIGYGAFMAVRVIWSYFGSELSSFMSAGLIHQLTFLFSICLVVSMSFCMLWLINARLLISIENLSIQDALTGLLNRRAMEKVIPKMVQRVIDKHESLSIIMTDIDNFKHINDACGHLAGDETIVRVANIMTRYLPQQAQAIRFGGDEFMIVLPKHTVQQAAEYAEKVRSWVRTEPCCAASNTPVTMSFGVAQMKPDETLHDVISRSDHALYHSKENGRDRVTVLSDQGKELTFSSFKESA</sequence>
<dbReference type="GO" id="GO:0005886">
    <property type="term" value="C:plasma membrane"/>
    <property type="evidence" value="ECO:0007669"/>
    <property type="project" value="TreeGrafter"/>
</dbReference>
<name>A0AAP9KD73_9VIBR</name>
<proteinExistence type="predicted"/>
<dbReference type="EMBL" id="CP033138">
    <property type="protein sequence ID" value="AYO16333.1"/>
    <property type="molecule type" value="Genomic_DNA"/>
</dbReference>
<feature type="transmembrane region" description="Helical" evidence="4">
    <location>
        <begin position="156"/>
        <end position="178"/>
    </location>
</feature>
<evidence type="ECO:0000256" key="2">
    <source>
        <dbReference type="ARBA" id="ARBA00012528"/>
    </source>
</evidence>
<evidence type="ECO:0000313" key="8">
    <source>
        <dbReference type="Proteomes" id="UP000272136"/>
    </source>
</evidence>
<dbReference type="InterPro" id="IPR000160">
    <property type="entry name" value="GGDEF_dom"/>
</dbReference>
<feature type="transmembrane region" description="Helical" evidence="4">
    <location>
        <begin position="190"/>
        <end position="214"/>
    </location>
</feature>
<organism evidence="7 9">
    <name type="scientific">Vibrio owensii</name>
    <dbReference type="NCBI Taxonomy" id="696485"/>
    <lineage>
        <taxon>Bacteria</taxon>
        <taxon>Pseudomonadati</taxon>
        <taxon>Pseudomonadota</taxon>
        <taxon>Gammaproteobacteria</taxon>
        <taxon>Vibrionales</taxon>
        <taxon>Vibrionaceae</taxon>
        <taxon>Vibrio</taxon>
    </lineage>
</organism>
<protein>
    <recommendedName>
        <fullName evidence="2">diguanylate cyclase</fullName>
        <ecNumber evidence="2">2.7.7.65</ecNumber>
    </recommendedName>
</protein>
<dbReference type="PANTHER" id="PTHR45138:SF9">
    <property type="entry name" value="DIGUANYLATE CYCLASE DGCM-RELATED"/>
    <property type="match status" value="1"/>
</dbReference>
<reference evidence="6 8" key="2">
    <citation type="submission" date="2018-10" db="EMBL/GenBank/DDBJ databases">
        <title>Whole Genome of Vibrio owensii strain 170502, isolated from Acute Hepatopancreatic Necrosis Disease (AHPND) shrimp.</title>
        <authorList>
            <person name="Yan M."/>
            <person name="Wang X."/>
            <person name="Wang Y."/>
        </authorList>
    </citation>
    <scope>NUCLEOTIDE SEQUENCE [LARGE SCALE GENOMIC DNA]</scope>
    <source>
        <strain evidence="6 8">1700302</strain>
    </source>
</reference>
<dbReference type="FunFam" id="3.30.70.270:FF:000001">
    <property type="entry name" value="Diguanylate cyclase domain protein"/>
    <property type="match status" value="1"/>
</dbReference>
<evidence type="ECO:0000259" key="5">
    <source>
        <dbReference type="PROSITE" id="PS50887"/>
    </source>
</evidence>
<dbReference type="SUPFAM" id="SSF55073">
    <property type="entry name" value="Nucleotide cyclase"/>
    <property type="match status" value="1"/>
</dbReference>
<dbReference type="RefSeq" id="WP_054824315.1">
    <property type="nucleotide sequence ID" value="NZ_CP033138.1"/>
</dbReference>
<dbReference type="Gene3D" id="3.30.70.270">
    <property type="match status" value="1"/>
</dbReference>
<dbReference type="GO" id="GO:0043709">
    <property type="term" value="P:cell adhesion involved in single-species biofilm formation"/>
    <property type="evidence" value="ECO:0007669"/>
    <property type="project" value="TreeGrafter"/>
</dbReference>
<dbReference type="EC" id="2.7.7.65" evidence="2"/>
<dbReference type="Proteomes" id="UP000272136">
    <property type="component" value="Chromosome 2"/>
</dbReference>
<keyword evidence="4" id="KW-0812">Transmembrane</keyword>